<evidence type="ECO:0000256" key="1">
    <source>
        <dbReference type="SAM" id="MobiDB-lite"/>
    </source>
</evidence>
<dbReference type="PROSITE" id="PS50206">
    <property type="entry name" value="RHODANESE_3"/>
    <property type="match status" value="1"/>
</dbReference>
<dbReference type="EMBL" id="CAFBLX010000566">
    <property type="protein sequence ID" value="CAB4937165.1"/>
    <property type="molecule type" value="Genomic_DNA"/>
</dbReference>
<dbReference type="GO" id="GO:0004792">
    <property type="term" value="F:thiosulfate-cyanide sulfurtransferase activity"/>
    <property type="evidence" value="ECO:0007669"/>
    <property type="project" value="TreeGrafter"/>
</dbReference>
<proteinExistence type="predicted"/>
<feature type="region of interest" description="Disordered" evidence="1">
    <location>
        <begin position="89"/>
        <end position="112"/>
    </location>
</feature>
<dbReference type="InterPro" id="IPR001763">
    <property type="entry name" value="Rhodanese-like_dom"/>
</dbReference>
<evidence type="ECO:0000259" key="2">
    <source>
        <dbReference type="PROSITE" id="PS50206"/>
    </source>
</evidence>
<dbReference type="SMART" id="SM00450">
    <property type="entry name" value="RHOD"/>
    <property type="match status" value="1"/>
</dbReference>
<gene>
    <name evidence="3" type="ORF">UFOPK3472_04436</name>
</gene>
<feature type="compositionally biased region" description="Basic and acidic residues" evidence="1">
    <location>
        <begin position="94"/>
        <end position="106"/>
    </location>
</feature>
<dbReference type="CDD" id="cd00158">
    <property type="entry name" value="RHOD"/>
    <property type="match status" value="1"/>
</dbReference>
<dbReference type="Pfam" id="PF00581">
    <property type="entry name" value="Rhodanese"/>
    <property type="match status" value="1"/>
</dbReference>
<dbReference type="PANTHER" id="PTHR44086:SF10">
    <property type="entry name" value="THIOSULFATE SULFURTRANSFERASE_RHODANESE-LIKE DOMAIN-CONTAINING PROTEIN 3"/>
    <property type="match status" value="1"/>
</dbReference>
<name>A0A6J7J1Q8_9ZZZZ</name>
<protein>
    <submittedName>
        <fullName evidence="3">Unannotated protein</fullName>
    </submittedName>
</protein>
<dbReference type="InterPro" id="IPR036873">
    <property type="entry name" value="Rhodanese-like_dom_sf"/>
</dbReference>
<sequence length="112" mass="11584">MTGAPPEADPAAAHALIAESGAILIDVREDDEWAAGHAPDAVHVRLGDLDPAAYPPEQKLVVVCRSGARSSKAVAALTDADRTAHNLSGGMMAWHEDGRPVVRDDGTPGSVI</sequence>
<feature type="domain" description="Rhodanese" evidence="2">
    <location>
        <begin position="18"/>
        <end position="103"/>
    </location>
</feature>
<dbReference type="Gene3D" id="3.40.250.10">
    <property type="entry name" value="Rhodanese-like domain"/>
    <property type="match status" value="1"/>
</dbReference>
<evidence type="ECO:0000313" key="3">
    <source>
        <dbReference type="EMBL" id="CAB4937165.1"/>
    </source>
</evidence>
<accession>A0A6J7J1Q8</accession>
<dbReference type="PANTHER" id="PTHR44086">
    <property type="entry name" value="THIOSULFATE SULFURTRANSFERASE RDL2, MITOCHONDRIAL-RELATED"/>
    <property type="match status" value="1"/>
</dbReference>
<organism evidence="3">
    <name type="scientific">freshwater metagenome</name>
    <dbReference type="NCBI Taxonomy" id="449393"/>
    <lineage>
        <taxon>unclassified sequences</taxon>
        <taxon>metagenomes</taxon>
        <taxon>ecological metagenomes</taxon>
    </lineage>
</organism>
<reference evidence="3" key="1">
    <citation type="submission" date="2020-05" db="EMBL/GenBank/DDBJ databases">
        <authorList>
            <person name="Chiriac C."/>
            <person name="Salcher M."/>
            <person name="Ghai R."/>
            <person name="Kavagutti S V."/>
        </authorList>
    </citation>
    <scope>NUCLEOTIDE SEQUENCE</scope>
</reference>
<dbReference type="AlphaFoldDB" id="A0A6J7J1Q8"/>
<dbReference type="SUPFAM" id="SSF52821">
    <property type="entry name" value="Rhodanese/Cell cycle control phosphatase"/>
    <property type="match status" value="1"/>
</dbReference>